<reference evidence="5" key="1">
    <citation type="submission" date="2021-06" db="EMBL/GenBank/DDBJ databases">
        <authorList>
            <person name="Kallberg Y."/>
            <person name="Tangrot J."/>
            <person name="Rosling A."/>
        </authorList>
    </citation>
    <scope>NUCLEOTIDE SEQUENCE</scope>
    <source>
        <strain evidence="5">FL130A</strain>
    </source>
</reference>
<dbReference type="Pfam" id="PF01656">
    <property type="entry name" value="CbiA"/>
    <property type="match status" value="1"/>
</dbReference>
<dbReference type="InterPro" id="IPR002586">
    <property type="entry name" value="CobQ/CobB/MinD/ParA_Nub-bd_dom"/>
</dbReference>
<dbReference type="OrthoDB" id="2311599at2759"/>
<dbReference type="Pfam" id="PF04548">
    <property type="entry name" value="AIG1"/>
    <property type="match status" value="1"/>
</dbReference>
<proteinExistence type="predicted"/>
<comment type="caution">
    <text evidence="5">The sequence shown here is derived from an EMBL/GenBank/DDBJ whole genome shotgun (WGS) entry which is preliminary data.</text>
</comment>
<dbReference type="InterPro" id="IPR006703">
    <property type="entry name" value="G_AIG1"/>
</dbReference>
<evidence type="ECO:0000313" key="5">
    <source>
        <dbReference type="EMBL" id="CAG8638317.1"/>
    </source>
</evidence>
<protein>
    <submittedName>
        <fullName evidence="5">1185_t:CDS:1</fullName>
    </submittedName>
</protein>
<feature type="domain" description="CobQ/CobB/MinD/ParA nucleotide binding" evidence="3">
    <location>
        <begin position="779"/>
        <end position="866"/>
    </location>
</feature>
<name>A0A9N9GVY1_9GLOM</name>
<dbReference type="Proteomes" id="UP000789508">
    <property type="component" value="Unassembled WGS sequence"/>
</dbReference>
<evidence type="ECO:0000256" key="2">
    <source>
        <dbReference type="SAM" id="MobiDB-lite"/>
    </source>
</evidence>
<keyword evidence="1" id="KW-0547">Nucleotide-binding</keyword>
<dbReference type="InterPro" id="IPR027417">
    <property type="entry name" value="P-loop_NTPase"/>
</dbReference>
<feature type="domain" description="AIG1-type G" evidence="4">
    <location>
        <begin position="29"/>
        <end position="174"/>
    </location>
</feature>
<dbReference type="Gene3D" id="3.40.50.300">
    <property type="entry name" value="P-loop containing nucleotide triphosphate hydrolases"/>
    <property type="match status" value="2"/>
</dbReference>
<evidence type="ECO:0000259" key="3">
    <source>
        <dbReference type="Pfam" id="PF01656"/>
    </source>
</evidence>
<evidence type="ECO:0000256" key="1">
    <source>
        <dbReference type="ARBA" id="ARBA00022741"/>
    </source>
</evidence>
<dbReference type="SUPFAM" id="SSF52540">
    <property type="entry name" value="P-loop containing nucleoside triphosphate hydrolases"/>
    <property type="match status" value="2"/>
</dbReference>
<dbReference type="CDD" id="cd02042">
    <property type="entry name" value="ParAB_family"/>
    <property type="match status" value="1"/>
</dbReference>
<sequence>MTEKRTILLLGRTGSGKSTIANNDDIVYHIIDTIGIGDTSLSEQQVLLKLAEAANAIKKGLNQILFVTSGRFTDEEIKAYTLLRTVFFNEDIGKYTTIVRTKFPTFRRAERCRADKETMIKESEDIADIIRSCKKVIHVNNMTEDEDPELKTRAECREILRNHLKFNCEEIYRPSNLDEANERIRNHMSDKERTQKQMDDLNEKLRKSEERARNADAEARKREERMQREYKESLNNLTNQQTQRDEKLVREMADQMNSKLSIMEKGYSKIVDELKSQTSYLVNQLNSERSEYKSAMEAQIREQRREIKEVYFSAKEIYNDRLSYFDNNDISLSLNVFKLGFERIEEFWKNWQEKGISPTDEELDLLEEAFEEELMPKPGKNKEFTPSFLKKTKKKHEILGGVKEVNVLDVFEERWWKARNKEKSGHKIRYYVEPVIRFGGFVPEKPYLNEETGQGEIERGFHRREPLLVLGDNFPILTSTIYLNELFLYYQLGLRHYYEEKIQFKKLFDFNALIYVLAHEIIHAILTDFYPEEEEHGDLHKKLVEEMKKLIESSEEYQELKNYLAENPHSSSLKEIIKYSKRALDSNEEKQAIKLGVALAHDLNTICDDKKAGYVKDEKEKKFCPGSWFMNLAEVNQVSVLQPRYLPNKKSKHGQHRENYHRDYYQNNRQKLEVKNKVPQKKGWADLSYREKETIEDLKIKHGEYGLRTGTLIGRKFFEVVDLDFRKDNHSEKMIERLKRNFKLMVDFLGISYVETKNGFHVYLLSQEKITNSALYYQAITNEKGGTGKSTIACLLVEYLNSLKKKVQLIDTDPIQTSQTWVNNCKLEGRQVSTNQAAYQIIDTAGSSEQRQGLDHLQEVIKEEKHGQITNPLSNRPALYGTLLNGSKDNFFARKGLFKVKFTGIQAKISFRCDTFLLDRIKNSLTSQHLAGNYQYPNLSYFFRSALHAYQHGMPLTYQRELNNPKKEISFRLTEELMNFYNTLPLNSRTEIMERALGSFYYQ</sequence>
<accession>A0A9N9GVY1</accession>
<evidence type="ECO:0000259" key="4">
    <source>
        <dbReference type="Pfam" id="PF04548"/>
    </source>
</evidence>
<feature type="non-terminal residue" evidence="5">
    <location>
        <position position="1003"/>
    </location>
</feature>
<dbReference type="AlphaFoldDB" id="A0A9N9GVY1"/>
<organism evidence="5 6">
    <name type="scientific">Ambispora leptoticha</name>
    <dbReference type="NCBI Taxonomy" id="144679"/>
    <lineage>
        <taxon>Eukaryota</taxon>
        <taxon>Fungi</taxon>
        <taxon>Fungi incertae sedis</taxon>
        <taxon>Mucoromycota</taxon>
        <taxon>Glomeromycotina</taxon>
        <taxon>Glomeromycetes</taxon>
        <taxon>Archaeosporales</taxon>
        <taxon>Ambisporaceae</taxon>
        <taxon>Ambispora</taxon>
    </lineage>
</organism>
<evidence type="ECO:0000313" key="6">
    <source>
        <dbReference type="Proteomes" id="UP000789508"/>
    </source>
</evidence>
<keyword evidence="6" id="KW-1185">Reference proteome</keyword>
<gene>
    <name evidence="5" type="ORF">ALEPTO_LOCUS9624</name>
</gene>
<dbReference type="EMBL" id="CAJVPS010007827">
    <property type="protein sequence ID" value="CAG8638317.1"/>
    <property type="molecule type" value="Genomic_DNA"/>
</dbReference>
<feature type="region of interest" description="Disordered" evidence="2">
    <location>
        <begin position="186"/>
        <end position="222"/>
    </location>
</feature>
<dbReference type="GO" id="GO:0005525">
    <property type="term" value="F:GTP binding"/>
    <property type="evidence" value="ECO:0007669"/>
    <property type="project" value="InterPro"/>
</dbReference>